<feature type="domain" description="RNase H type-1" evidence="1">
    <location>
        <begin position="15"/>
        <end position="161"/>
    </location>
</feature>
<dbReference type="PROSITE" id="PS50879">
    <property type="entry name" value="RNASE_H_1"/>
    <property type="match status" value="1"/>
</dbReference>
<dbReference type="AlphaFoldDB" id="A0ABC9YB18"/>
<organism evidence="2 3">
    <name type="scientific">Grus japonensis</name>
    <name type="common">Japanese crane</name>
    <name type="synonym">Red-crowned crane</name>
    <dbReference type="NCBI Taxonomy" id="30415"/>
    <lineage>
        <taxon>Eukaryota</taxon>
        <taxon>Metazoa</taxon>
        <taxon>Chordata</taxon>
        <taxon>Craniata</taxon>
        <taxon>Vertebrata</taxon>
        <taxon>Euteleostomi</taxon>
        <taxon>Archelosauria</taxon>
        <taxon>Archosauria</taxon>
        <taxon>Dinosauria</taxon>
        <taxon>Saurischia</taxon>
        <taxon>Theropoda</taxon>
        <taxon>Coelurosauria</taxon>
        <taxon>Aves</taxon>
        <taxon>Neognathae</taxon>
        <taxon>Neoaves</taxon>
        <taxon>Gruiformes</taxon>
        <taxon>Gruidae</taxon>
        <taxon>Grus</taxon>
    </lineage>
</organism>
<name>A0ABC9YB18_GRUJA</name>
<gene>
    <name evidence="2" type="ORF">GRJ2_003113100</name>
</gene>
<dbReference type="Pfam" id="PF00075">
    <property type="entry name" value="RNase_H"/>
    <property type="match status" value="1"/>
</dbReference>
<sequence>MTSKPRDDLRDQPLDNPDMNLFTDGSSYYEEGWKCTGFAVITETKVLLAGPLPPTLGAQGAEIVALTKAAQYAIGIRVNLYTDSKYAFGVCHATGMLWKERGFLTSAGKTIAHGQRIKELLEAIQLPSELAVIYIKAHTNQENQLAKGNELADQAAKAAARQVIFAMTLTHQGELDLELPDMQKLYEELPEEERRLWEKLGAKQQNGQWTLGGKPLLPKRYLIPIARRHREKTHGGPENIALRVQRLWAAPGIYTAIKRVCEGCRLCKEYASLKIKAPAGKRPPATYPFQKLQIDYAEMPRAMGYAYLLVIVDQLSGWVEAFPTRKNDSKAVVKALLKESIPSILLEKLAACSLGRRTLRWVKNWLDGQAQRVVVNGVKSSWRPATSGVPQGSVLGPVLFNIFISDLDEGIECTLSKFADDTKLGGNVDLLEGRKALQRDLDRLDRWAEANCMGFNKAKCWVLHLGHNNPMECYRLGAEWLESCLEEKDLGVLVNSQLNMNQQCAQVAKKANSILACIRNSLASRTREVIVPLYSALVRPHLEYCVQFWAPHYKEDIEVLERNKAGEGSREQLLSGTAEGTGVFLAWRKGG</sequence>
<keyword evidence="3" id="KW-1185">Reference proteome</keyword>
<dbReference type="InterPro" id="IPR036397">
    <property type="entry name" value="RNaseH_sf"/>
</dbReference>
<proteinExistence type="predicted"/>
<protein>
    <recommendedName>
        <fullName evidence="1">RNase H type-1 domain-containing protein</fullName>
    </recommendedName>
</protein>
<dbReference type="InterPro" id="IPR000477">
    <property type="entry name" value="RT_dom"/>
</dbReference>
<dbReference type="Proteomes" id="UP001623348">
    <property type="component" value="Unassembled WGS sequence"/>
</dbReference>
<evidence type="ECO:0000313" key="2">
    <source>
        <dbReference type="EMBL" id="GAB0206475.1"/>
    </source>
</evidence>
<dbReference type="Gene3D" id="3.30.420.10">
    <property type="entry name" value="Ribonuclease H-like superfamily/Ribonuclease H"/>
    <property type="match status" value="2"/>
</dbReference>
<dbReference type="Gene3D" id="1.10.340.70">
    <property type="match status" value="1"/>
</dbReference>
<dbReference type="CDD" id="cd09273">
    <property type="entry name" value="RNase_HI_RT_Bel"/>
    <property type="match status" value="1"/>
</dbReference>
<comment type="caution">
    <text evidence="2">The sequence shown here is derived from an EMBL/GenBank/DDBJ whole genome shotgun (WGS) entry which is preliminary data.</text>
</comment>
<accession>A0ABC9YB18</accession>
<evidence type="ECO:0000313" key="3">
    <source>
        <dbReference type="Proteomes" id="UP001623348"/>
    </source>
</evidence>
<dbReference type="PANTHER" id="PTHR33332">
    <property type="entry name" value="REVERSE TRANSCRIPTASE DOMAIN-CONTAINING PROTEIN"/>
    <property type="match status" value="1"/>
</dbReference>
<evidence type="ECO:0000259" key="1">
    <source>
        <dbReference type="PROSITE" id="PS50879"/>
    </source>
</evidence>
<reference evidence="2 3" key="1">
    <citation type="submission" date="2024-06" db="EMBL/GenBank/DDBJ databases">
        <title>The draft genome of Grus japonensis, version 3.</title>
        <authorList>
            <person name="Nabeshima K."/>
            <person name="Suzuki S."/>
            <person name="Onuma M."/>
        </authorList>
    </citation>
    <scope>NUCLEOTIDE SEQUENCE [LARGE SCALE GENOMIC DNA]</scope>
    <source>
        <strain evidence="2 3">451A</strain>
    </source>
</reference>
<dbReference type="EMBL" id="BAAFJT010000089">
    <property type="protein sequence ID" value="GAB0206475.1"/>
    <property type="molecule type" value="Genomic_DNA"/>
</dbReference>
<dbReference type="Pfam" id="PF00078">
    <property type="entry name" value="RVT_1"/>
    <property type="match status" value="1"/>
</dbReference>
<dbReference type="InterPro" id="IPR012337">
    <property type="entry name" value="RNaseH-like_sf"/>
</dbReference>
<dbReference type="InterPro" id="IPR002156">
    <property type="entry name" value="RNaseH_domain"/>
</dbReference>
<dbReference type="SUPFAM" id="SSF53098">
    <property type="entry name" value="Ribonuclease H-like"/>
    <property type="match status" value="2"/>
</dbReference>